<proteinExistence type="predicted"/>
<keyword evidence="2" id="KW-1185">Reference proteome</keyword>
<evidence type="ECO:0000313" key="1">
    <source>
        <dbReference type="EMBL" id="VXC15389.1"/>
    </source>
</evidence>
<dbReference type="AlphaFoldDB" id="A0A653W9S3"/>
<dbReference type="EMBL" id="CABWLR010000006">
    <property type="protein sequence ID" value="VXC15389.1"/>
    <property type="molecule type" value="Genomic_DNA"/>
</dbReference>
<sequence length="97" mass="11187">MTYTFLTILVFGIGFYYAKKYGNKAKSDIEEHFKESVSLETVAASKKPKSNKRKTLPKNFEELLENNSIEELILVLKKCNIDAYGGYSKKTVCKHWK</sequence>
<organism evidence="1 2">
    <name type="scientific">Maribacter litoralis</name>
    <dbReference type="NCBI Taxonomy" id="2059726"/>
    <lineage>
        <taxon>Bacteria</taxon>
        <taxon>Pseudomonadati</taxon>
        <taxon>Bacteroidota</taxon>
        <taxon>Flavobacteriia</taxon>
        <taxon>Flavobacteriales</taxon>
        <taxon>Flavobacteriaceae</taxon>
        <taxon>Maribacter</taxon>
    </lineage>
</organism>
<dbReference type="RefSeq" id="WP_159303848.1">
    <property type="nucleotide sequence ID" value="NZ_LR733271.1"/>
</dbReference>
<gene>
    <name evidence="1" type="ORF">MARI151_60184</name>
</gene>
<reference evidence="1 2" key="1">
    <citation type="submission" date="2019-10" db="EMBL/GenBank/DDBJ databases">
        <authorList>
            <person name="Karimi E."/>
        </authorList>
    </citation>
    <scope>NUCLEOTIDE SEQUENCE [LARGE SCALE GENOMIC DNA]</scope>
    <source>
        <strain evidence="1">Maribacter sp. 151</strain>
    </source>
</reference>
<evidence type="ECO:0000313" key="2">
    <source>
        <dbReference type="Proteomes" id="UP000430202"/>
    </source>
</evidence>
<dbReference type="Proteomes" id="UP000430202">
    <property type="component" value="Unassembled WGS sequence"/>
</dbReference>
<protein>
    <submittedName>
        <fullName evidence="1">Uncharacterized protein</fullName>
    </submittedName>
</protein>
<name>A0A653W9S3_9FLAO</name>
<accession>A0A653W9S3</accession>